<dbReference type="Gene3D" id="2.120.10.30">
    <property type="entry name" value="TolB, C-terminal domain"/>
    <property type="match status" value="1"/>
</dbReference>
<dbReference type="PANTHER" id="PTHR36842">
    <property type="entry name" value="PROTEIN TOLB HOMOLOG"/>
    <property type="match status" value="1"/>
</dbReference>
<reference evidence="1 2" key="1">
    <citation type="submission" date="2016-10" db="EMBL/GenBank/DDBJ databases">
        <authorList>
            <person name="de Groot N.N."/>
        </authorList>
    </citation>
    <scope>NUCLEOTIDE SEQUENCE [LARGE SCALE GENOMIC DNA]</scope>
    <source>
        <strain evidence="1 2">DSM 22900</strain>
    </source>
</reference>
<evidence type="ECO:0000313" key="2">
    <source>
        <dbReference type="Proteomes" id="UP000199577"/>
    </source>
</evidence>
<dbReference type="AlphaFoldDB" id="A0A1I1I8R2"/>
<dbReference type="SUPFAM" id="SSF69304">
    <property type="entry name" value="Tricorn protease N-terminal domain"/>
    <property type="match status" value="1"/>
</dbReference>
<sequence length="955" mass="109485">MQPHYITHYKLTISILLVFISCINPHITTAQVFNNDQYPASVKWRQINTENFQLIFPSEAEPQAQYLASKLDALSAQVSHTLNKRPRKISIILQNQTVESNGNVQLAPRRSEFFTTPPQQGDFQNWLYNLAIHELRHVVQFDKLTGYLRAPFFEQLALAIYGTNLPAWFFEGDAVVTETLLSPAGRGRLPSWEMPFRTNLLSGETYSYEKDYLGSLKSVTPGFYELGYFMTARMQREYGIGMVDSLMTRMAKLPIRPYNFSNSLKKSTGYNTRQWHRETREELTRLWEAQLVTNQPADYPTLPADGPGKPQSWLLPRMLPDGRIITLHQSAYQVPAIVLIDSAGHQRTVVKTGRQTTPHFSYAAGKVTWDELRRHGRYGKRTYSVINVYDMQTRSYRQLTRRSRYFAPALRPDGKQLAAVEVDGGNTVSIVLLDTERGTPVARFPSPDNILLQTPSFDETGTKVIATGIEQQGATLIELDVNTGSYRRLLEWQSQQLERPVYAQGQILFKAHYNGIDNIYALNLRDSTISQLTRARFGAFNPSYDSSTSTLWFNNYQIDGYRISHLAWSGKSGTPIENINDSHISYFKPLLTQSPAYRTADTPATPIRASEPYKGLKNLINFHSLSVDNGNFENLDNISPGIYWLSDDLLNTTQLRLGYQYDGNIRSSTYQASIAYQRFFPKFSLEYRNRGQVGTARISNGQQQQLVGLRWRENTATLAAEIPLVFYRLNQIITTGFNTATSYTQRYGLSEPEWQNRFIDRLRFPMHYQVYFNHYARRSALDLAPRWGQYLSATYRHFPFDGRIAGEHFSIRTAWYFPGLWRNHSLLARFNYQHGAGTYLYANDIPLVSGYDQLRPVPVDNTLLLSYRFPLAYPDWAIGPLAYIKRFRSGFFADFQNIKAGNAFSPRTFGVELRADMNLLRYYLPNFDIGVKLVYANEAGAAKRIFATYGIGYSY</sequence>
<dbReference type="InterPro" id="IPR011042">
    <property type="entry name" value="6-blade_b-propeller_TolB-like"/>
</dbReference>
<evidence type="ECO:0008006" key="3">
    <source>
        <dbReference type="Google" id="ProtNLM"/>
    </source>
</evidence>
<dbReference type="PANTHER" id="PTHR36842:SF1">
    <property type="entry name" value="PROTEIN TOLB"/>
    <property type="match status" value="1"/>
</dbReference>
<name>A0A1I1I8R2_9SPHI</name>
<dbReference type="STRING" id="623281.SAMN05421747_1084"/>
<gene>
    <name evidence="1" type="ORF">SAMN05421747_1084</name>
</gene>
<organism evidence="1 2">
    <name type="scientific">Parapedobacter composti</name>
    <dbReference type="NCBI Taxonomy" id="623281"/>
    <lineage>
        <taxon>Bacteria</taxon>
        <taxon>Pseudomonadati</taxon>
        <taxon>Bacteroidota</taxon>
        <taxon>Sphingobacteriia</taxon>
        <taxon>Sphingobacteriales</taxon>
        <taxon>Sphingobacteriaceae</taxon>
        <taxon>Parapedobacter</taxon>
    </lineage>
</organism>
<accession>A0A1I1I8R2</accession>
<protein>
    <recommendedName>
        <fullName evidence="3">WD40-like Beta Propeller Repeat</fullName>
    </recommendedName>
</protein>
<dbReference type="Proteomes" id="UP000199577">
    <property type="component" value="Unassembled WGS sequence"/>
</dbReference>
<keyword evidence="2" id="KW-1185">Reference proteome</keyword>
<dbReference type="EMBL" id="FOLL01000008">
    <property type="protein sequence ID" value="SFC30143.1"/>
    <property type="molecule type" value="Genomic_DNA"/>
</dbReference>
<evidence type="ECO:0000313" key="1">
    <source>
        <dbReference type="EMBL" id="SFC30143.1"/>
    </source>
</evidence>
<proteinExistence type="predicted"/>